<gene>
    <name evidence="2" type="ORF">KGMB03357_16080</name>
</gene>
<protein>
    <submittedName>
        <fullName evidence="2">Uncharacterized protein</fullName>
    </submittedName>
</protein>
<evidence type="ECO:0000313" key="3">
    <source>
        <dbReference type="Proteomes" id="UP000287361"/>
    </source>
</evidence>
<sequence length="99" mass="10667">MQKKKRFLALLLALVVALPFIQSPLIAQAAGEGSVTRKITVVKGKDINDIQYKGSNVLHSSAWWYDDDGTKHPAFCVDPKLAGPGEIAAGKYDVNGTVN</sequence>
<comment type="caution">
    <text evidence="2">The sequence shown here is derived from an EMBL/GenBank/DDBJ whole genome shotgun (WGS) entry which is preliminary data.</text>
</comment>
<dbReference type="AlphaFoldDB" id="A0A401LEE8"/>
<reference evidence="2 3" key="1">
    <citation type="submission" date="2018-10" db="EMBL/GenBank/DDBJ databases">
        <title>Draft Genome Sequence of Anaerotignum sp. KCTC 15736.</title>
        <authorList>
            <person name="Choi S.H."/>
            <person name="Kim J.S."/>
            <person name="Kang S.W."/>
            <person name="Lee J.S."/>
            <person name="Park S.H."/>
        </authorList>
    </citation>
    <scope>NUCLEOTIDE SEQUENCE [LARGE SCALE GENOMIC DNA]</scope>
    <source>
        <strain evidence="2 3">KCTC 15736</strain>
    </source>
</reference>
<dbReference type="Proteomes" id="UP000287361">
    <property type="component" value="Unassembled WGS sequence"/>
</dbReference>
<evidence type="ECO:0000256" key="1">
    <source>
        <dbReference type="SAM" id="SignalP"/>
    </source>
</evidence>
<keyword evidence="1" id="KW-0732">Signal</keyword>
<name>A0A401LEE8_9FIRM</name>
<accession>A0A401LEE8</accession>
<feature type="chain" id="PRO_5019227487" evidence="1">
    <location>
        <begin position="30"/>
        <end position="99"/>
    </location>
</feature>
<proteinExistence type="predicted"/>
<organism evidence="2 3">
    <name type="scientific">Anaerotignum faecicola</name>
    <dbReference type="NCBI Taxonomy" id="2358141"/>
    <lineage>
        <taxon>Bacteria</taxon>
        <taxon>Bacillati</taxon>
        <taxon>Bacillota</taxon>
        <taxon>Clostridia</taxon>
        <taxon>Lachnospirales</taxon>
        <taxon>Anaerotignaceae</taxon>
        <taxon>Anaerotignum</taxon>
    </lineage>
</organism>
<dbReference type="EMBL" id="BHVZ01000004">
    <property type="protein sequence ID" value="GCB29947.1"/>
    <property type="molecule type" value="Genomic_DNA"/>
</dbReference>
<evidence type="ECO:0000313" key="2">
    <source>
        <dbReference type="EMBL" id="GCB29947.1"/>
    </source>
</evidence>
<keyword evidence="3" id="KW-1185">Reference proteome</keyword>
<feature type="signal peptide" evidence="1">
    <location>
        <begin position="1"/>
        <end position="29"/>
    </location>
</feature>